<evidence type="ECO:0000259" key="2">
    <source>
        <dbReference type="PROSITE" id="PS51494"/>
    </source>
</evidence>
<reference evidence="3 4" key="1">
    <citation type="submission" date="2023-06" db="EMBL/GenBank/DDBJ databases">
        <title>Sporosarcina sp. nov., isolated from Korean traditional fermented seafood 'Jeotgal'.</title>
        <authorList>
            <person name="Yang A.-I."/>
            <person name="Shin N.-R."/>
        </authorList>
    </citation>
    <scope>NUCLEOTIDE SEQUENCE [LARGE SCALE GENOMIC DNA]</scope>
    <source>
        <strain evidence="3 4">KCTC3840</strain>
    </source>
</reference>
<gene>
    <name evidence="3" type="ORF">QT716_02465</name>
</gene>
<proteinExistence type="predicted"/>
<dbReference type="RefSeq" id="WP_317934235.1">
    <property type="nucleotide sequence ID" value="NZ_JAUBDH010000002.1"/>
</dbReference>
<accession>A0ABU4FZR6</accession>
<dbReference type="InterPro" id="IPR036034">
    <property type="entry name" value="PDZ_sf"/>
</dbReference>
<name>A0ABU4FZR6_9BACL</name>
<protein>
    <submittedName>
        <fullName evidence="3">SpoIVB peptidase S55 domain-containing protein</fullName>
    </submittedName>
</protein>
<feature type="chain" id="PRO_5045175330" evidence="1">
    <location>
        <begin position="30"/>
        <end position="323"/>
    </location>
</feature>
<dbReference type="InterPro" id="IPR008763">
    <property type="entry name" value="Peptidase_S55"/>
</dbReference>
<dbReference type="Pfam" id="PF05580">
    <property type="entry name" value="Peptidase_S55"/>
    <property type="match status" value="1"/>
</dbReference>
<dbReference type="InterPro" id="IPR001478">
    <property type="entry name" value="PDZ"/>
</dbReference>
<keyword evidence="4" id="KW-1185">Reference proteome</keyword>
<organism evidence="3 4">
    <name type="scientific">Sporosarcina aquimarina</name>
    <dbReference type="NCBI Taxonomy" id="114975"/>
    <lineage>
        <taxon>Bacteria</taxon>
        <taxon>Bacillati</taxon>
        <taxon>Bacillota</taxon>
        <taxon>Bacilli</taxon>
        <taxon>Bacillales</taxon>
        <taxon>Caryophanaceae</taxon>
        <taxon>Sporosarcina</taxon>
    </lineage>
</organism>
<keyword evidence="1" id="KW-0732">Signal</keyword>
<dbReference type="Proteomes" id="UP001280629">
    <property type="component" value="Unassembled WGS sequence"/>
</dbReference>
<dbReference type="EMBL" id="JAUBDH010000002">
    <property type="protein sequence ID" value="MDW0108907.1"/>
    <property type="molecule type" value="Genomic_DNA"/>
</dbReference>
<evidence type="ECO:0000313" key="4">
    <source>
        <dbReference type="Proteomes" id="UP001280629"/>
    </source>
</evidence>
<dbReference type="Gene3D" id="2.30.42.60">
    <property type="match status" value="1"/>
</dbReference>
<sequence length="323" mass="34720">MEWNRQLKVIMMSVLMVIALPLTSISAFAANGSLIPMGNSIGIQLELSGVFVSSDVVLSDKKASLKAGDQLIGINDASITSMKTLEEQVGSLGDTDELKLTLTRQGTEVTIKTDGLLFKRSLPFLKDTTEGTGTLTYVDPEKGSYGALGHQIIDSSLNSAPDFESGSIYLSEIEQIKKSSPGKPGYKISSIIDQEDTLGSILTNSVYGIFGDWTASYKEVLTEPIEVMQPTELKVGTAQILTTIQGTEVESFTIEVSKIAEESFQFKLTDKRLLEKTGGILQGMSGSPVIQNGKFVGAVTHMFVDEPEKGAGLFLGKMTEVGK</sequence>
<evidence type="ECO:0000256" key="1">
    <source>
        <dbReference type="SAM" id="SignalP"/>
    </source>
</evidence>
<feature type="domain" description="Peptidase S55" evidence="2">
    <location>
        <begin position="102"/>
        <end position="323"/>
    </location>
</feature>
<dbReference type="SMART" id="SM00228">
    <property type="entry name" value="PDZ"/>
    <property type="match status" value="1"/>
</dbReference>
<evidence type="ECO:0000313" key="3">
    <source>
        <dbReference type="EMBL" id="MDW0108907.1"/>
    </source>
</evidence>
<comment type="caution">
    <text evidence="3">The sequence shown here is derived from an EMBL/GenBank/DDBJ whole genome shotgun (WGS) entry which is preliminary data.</text>
</comment>
<dbReference type="PROSITE" id="PS51494">
    <property type="entry name" value="SPOIVB"/>
    <property type="match status" value="1"/>
</dbReference>
<dbReference type="SUPFAM" id="SSF50156">
    <property type="entry name" value="PDZ domain-like"/>
    <property type="match status" value="1"/>
</dbReference>
<feature type="signal peptide" evidence="1">
    <location>
        <begin position="1"/>
        <end position="29"/>
    </location>
</feature>